<keyword evidence="2" id="KW-1185">Reference proteome</keyword>
<dbReference type="Proteomes" id="UP000019132">
    <property type="component" value="Unassembled WGS sequence"/>
</dbReference>
<evidence type="ECO:0000313" key="1">
    <source>
        <dbReference type="EnsemblProtists" id="PYU1_T013362"/>
    </source>
</evidence>
<dbReference type="HOGENOM" id="CLU_2965925_0_0_1"/>
<reference evidence="2" key="2">
    <citation type="submission" date="2010-04" db="EMBL/GenBank/DDBJ databases">
        <authorList>
            <person name="Buell R."/>
            <person name="Hamilton J."/>
            <person name="Hostetler J."/>
        </authorList>
    </citation>
    <scope>NUCLEOTIDE SEQUENCE [LARGE SCALE GENOMIC DNA]</scope>
    <source>
        <strain evidence="2">DAOM:BR144</strain>
    </source>
</reference>
<dbReference type="EnsemblProtists" id="PYU1_T013362">
    <property type="protein sequence ID" value="PYU1_T013362"/>
    <property type="gene ID" value="PYU1_G013333"/>
</dbReference>
<proteinExistence type="predicted"/>
<dbReference type="EMBL" id="GL376609">
    <property type="status" value="NOT_ANNOTATED_CDS"/>
    <property type="molecule type" value="Genomic_DNA"/>
</dbReference>
<evidence type="ECO:0000313" key="2">
    <source>
        <dbReference type="Proteomes" id="UP000019132"/>
    </source>
</evidence>
<sequence>MRDFAVRIVPSFAFLLLMAFAFLYWRCVTSVDLCAGRRPVECSLNVASMAPLCDTSFRC</sequence>
<protein>
    <submittedName>
        <fullName evidence="1">Uncharacterized protein</fullName>
    </submittedName>
</protein>
<dbReference type="AlphaFoldDB" id="K3X813"/>
<reference evidence="1" key="3">
    <citation type="submission" date="2015-02" db="UniProtKB">
        <authorList>
            <consortium name="EnsemblProtists"/>
        </authorList>
    </citation>
    <scope>IDENTIFICATION</scope>
    <source>
        <strain evidence="1">DAOM BR144</strain>
    </source>
</reference>
<reference evidence="2" key="1">
    <citation type="journal article" date="2010" name="Genome Biol.">
        <title>Genome sequence of the necrotrophic plant pathogen Pythium ultimum reveals original pathogenicity mechanisms and effector repertoire.</title>
        <authorList>
            <person name="Levesque C.A."/>
            <person name="Brouwer H."/>
            <person name="Cano L."/>
            <person name="Hamilton J.P."/>
            <person name="Holt C."/>
            <person name="Huitema E."/>
            <person name="Raffaele S."/>
            <person name="Robideau G.P."/>
            <person name="Thines M."/>
            <person name="Win J."/>
            <person name="Zerillo M.M."/>
            <person name="Beakes G.W."/>
            <person name="Boore J.L."/>
            <person name="Busam D."/>
            <person name="Dumas B."/>
            <person name="Ferriera S."/>
            <person name="Fuerstenberg S.I."/>
            <person name="Gachon C.M."/>
            <person name="Gaulin E."/>
            <person name="Govers F."/>
            <person name="Grenville-Briggs L."/>
            <person name="Horner N."/>
            <person name="Hostetler J."/>
            <person name="Jiang R.H."/>
            <person name="Johnson J."/>
            <person name="Krajaejun T."/>
            <person name="Lin H."/>
            <person name="Meijer H.J."/>
            <person name="Moore B."/>
            <person name="Morris P."/>
            <person name="Phuntmart V."/>
            <person name="Puiu D."/>
            <person name="Shetty J."/>
            <person name="Stajich J.E."/>
            <person name="Tripathy S."/>
            <person name="Wawra S."/>
            <person name="van West P."/>
            <person name="Whitty B.R."/>
            <person name="Coutinho P.M."/>
            <person name="Henrissat B."/>
            <person name="Martin F."/>
            <person name="Thomas P.D."/>
            <person name="Tyler B.M."/>
            <person name="De Vries R.P."/>
            <person name="Kamoun S."/>
            <person name="Yandell M."/>
            <person name="Tisserat N."/>
            <person name="Buell C.R."/>
        </authorList>
    </citation>
    <scope>NUCLEOTIDE SEQUENCE</scope>
    <source>
        <strain evidence="2">DAOM:BR144</strain>
    </source>
</reference>
<organism evidence="1 2">
    <name type="scientific">Globisporangium ultimum (strain ATCC 200006 / CBS 805.95 / DAOM BR144)</name>
    <name type="common">Pythium ultimum</name>
    <dbReference type="NCBI Taxonomy" id="431595"/>
    <lineage>
        <taxon>Eukaryota</taxon>
        <taxon>Sar</taxon>
        <taxon>Stramenopiles</taxon>
        <taxon>Oomycota</taxon>
        <taxon>Peronosporomycetes</taxon>
        <taxon>Pythiales</taxon>
        <taxon>Pythiaceae</taxon>
        <taxon>Globisporangium</taxon>
    </lineage>
</organism>
<name>K3X813_GLOUD</name>
<accession>K3X813</accession>
<dbReference type="VEuPathDB" id="FungiDB:PYU1_G013333"/>
<dbReference type="InParanoid" id="K3X813"/>